<comment type="caution">
    <text evidence="2">The sequence shown here is derived from an EMBL/GenBank/DDBJ whole genome shotgun (WGS) entry which is preliminary data.</text>
</comment>
<dbReference type="AlphaFoldDB" id="A0A229SR33"/>
<protein>
    <submittedName>
        <fullName evidence="2">Integration host factor</fullName>
    </submittedName>
</protein>
<dbReference type="RefSeq" id="WP_093952641.1">
    <property type="nucleotide sequence ID" value="NZ_NMUL01000048.1"/>
</dbReference>
<dbReference type="InterPro" id="IPR047806">
    <property type="entry name" value="IHF_actinobact"/>
</dbReference>
<dbReference type="EMBL" id="NMUL01000048">
    <property type="protein sequence ID" value="OXM61283.1"/>
    <property type="molecule type" value="Genomic_DNA"/>
</dbReference>
<evidence type="ECO:0000259" key="1">
    <source>
        <dbReference type="Pfam" id="PF22525"/>
    </source>
</evidence>
<dbReference type="SUPFAM" id="SSF46946">
    <property type="entry name" value="S13-like H2TH domain"/>
    <property type="match status" value="1"/>
</dbReference>
<dbReference type="Proteomes" id="UP000215199">
    <property type="component" value="Unassembled WGS sequence"/>
</dbReference>
<dbReference type="InterPro" id="IPR055201">
    <property type="entry name" value="IHF-like_H2TH"/>
</dbReference>
<feature type="domain" description="Integration host factor-like helix-two turn-helix" evidence="1">
    <location>
        <begin position="33"/>
        <end position="102"/>
    </location>
</feature>
<keyword evidence="3" id="KW-1185">Reference proteome</keyword>
<dbReference type="GO" id="GO:0003676">
    <property type="term" value="F:nucleic acid binding"/>
    <property type="evidence" value="ECO:0007669"/>
    <property type="project" value="InterPro"/>
</dbReference>
<dbReference type="Pfam" id="PF22525">
    <property type="entry name" value="H2TH_5"/>
    <property type="match status" value="1"/>
</dbReference>
<accession>A0A229SR33</accession>
<dbReference type="InterPro" id="IPR010979">
    <property type="entry name" value="Ribosomal_uS13-like_H2TH"/>
</dbReference>
<reference evidence="3" key="1">
    <citation type="submission" date="2017-07" db="EMBL/GenBank/DDBJ databases">
        <title>Comparative genome mining reveals phylogenetic distribution patterns of secondary metabolites in Amycolatopsis.</title>
        <authorList>
            <person name="Adamek M."/>
            <person name="Alanjary M."/>
            <person name="Sales-Ortells H."/>
            <person name="Goodfellow M."/>
            <person name="Bull A.T."/>
            <person name="Kalinowski J."/>
            <person name="Ziemert N."/>
        </authorList>
    </citation>
    <scope>NUCLEOTIDE SEQUENCE [LARGE SCALE GENOMIC DNA]</scope>
    <source>
        <strain evidence="3">H5</strain>
    </source>
</reference>
<name>A0A229SR33_9PSEU</name>
<dbReference type="Gene3D" id="1.10.8.50">
    <property type="match status" value="1"/>
</dbReference>
<sequence length="110" mass="12114">MPSRPELTDERRRLAREKAAEARLVRAELLGALRNGDVTVAQVLARADAGDPVVRQTRVLRLARSLPGFGDVAARELLARLRIDERRRIGGLGRRQRDALLAATSDAPGR</sequence>
<evidence type="ECO:0000313" key="2">
    <source>
        <dbReference type="EMBL" id="OXM61283.1"/>
    </source>
</evidence>
<evidence type="ECO:0000313" key="3">
    <source>
        <dbReference type="Proteomes" id="UP000215199"/>
    </source>
</evidence>
<gene>
    <name evidence="2" type="ORF">CF165_39140</name>
</gene>
<dbReference type="NCBIfam" id="NF041260">
    <property type="entry name" value="actino_IHF"/>
    <property type="match status" value="1"/>
</dbReference>
<organism evidence="2 3">
    <name type="scientific">Amycolatopsis vastitatis</name>
    <dbReference type="NCBI Taxonomy" id="1905142"/>
    <lineage>
        <taxon>Bacteria</taxon>
        <taxon>Bacillati</taxon>
        <taxon>Actinomycetota</taxon>
        <taxon>Actinomycetes</taxon>
        <taxon>Pseudonocardiales</taxon>
        <taxon>Pseudonocardiaceae</taxon>
        <taxon>Amycolatopsis</taxon>
    </lineage>
</organism>
<proteinExistence type="predicted"/>